<sequence length="258" mass="29820">MVMQNGTMMNQNNGLPIIKKVLIFTFLVYLLVVGFFLGIRYQQNKDSEAFNSLIKEANKEKEIVYVYQDNQNNSSEPAPQEGTLETHTSKKLGISFKYFQYEKALSPIKVKETEDKVHLYINYLPNEPDDPIGGNYLEVFTKDPNISLEKAVSEKFLIGYSKDDCEVVPKRLSQDYIRYTPEFEYVYINVPGINPDDTLAVKQEKTNRCPVGYTYFNSISYFVMDKKHPDKYAFVNIGQSSFLSYPGIGWYLTLQFND</sequence>
<reference evidence="2 3" key="1">
    <citation type="journal article" date="2016" name="Nat. Commun.">
        <title>Thousands of microbial genomes shed light on interconnected biogeochemical processes in an aquifer system.</title>
        <authorList>
            <person name="Anantharaman K."/>
            <person name="Brown C.T."/>
            <person name="Hug L.A."/>
            <person name="Sharon I."/>
            <person name="Castelle C.J."/>
            <person name="Probst A.J."/>
            <person name="Thomas B.C."/>
            <person name="Singh A."/>
            <person name="Wilkins M.J."/>
            <person name="Karaoz U."/>
            <person name="Brodie E.L."/>
            <person name="Williams K.H."/>
            <person name="Hubbard S.S."/>
            <person name="Banfield J.F."/>
        </authorList>
    </citation>
    <scope>NUCLEOTIDE SEQUENCE [LARGE SCALE GENOMIC DNA]</scope>
</reference>
<dbReference type="EMBL" id="MEVF01000050">
    <property type="protein sequence ID" value="OGC48061.1"/>
    <property type="molecule type" value="Genomic_DNA"/>
</dbReference>
<comment type="caution">
    <text evidence="2">The sequence shown here is derived from an EMBL/GenBank/DDBJ whole genome shotgun (WGS) entry which is preliminary data.</text>
</comment>
<keyword evidence="1" id="KW-0812">Transmembrane</keyword>
<evidence type="ECO:0000313" key="3">
    <source>
        <dbReference type="Proteomes" id="UP000177458"/>
    </source>
</evidence>
<dbReference type="Proteomes" id="UP000177458">
    <property type="component" value="Unassembled WGS sequence"/>
</dbReference>
<keyword evidence="1" id="KW-0472">Membrane</keyword>
<accession>A0A1F4USX2</accession>
<dbReference type="AlphaFoldDB" id="A0A1F4USX2"/>
<proteinExistence type="predicted"/>
<name>A0A1F4USX2_UNCKA</name>
<feature type="transmembrane region" description="Helical" evidence="1">
    <location>
        <begin position="21"/>
        <end position="41"/>
    </location>
</feature>
<evidence type="ECO:0000313" key="2">
    <source>
        <dbReference type="EMBL" id="OGC48061.1"/>
    </source>
</evidence>
<keyword evidence="1" id="KW-1133">Transmembrane helix</keyword>
<evidence type="ECO:0000256" key="1">
    <source>
        <dbReference type="SAM" id="Phobius"/>
    </source>
</evidence>
<organism evidence="2 3">
    <name type="scientific">candidate division WWE3 bacterium RIFCSPLOWO2_01_FULL_37_15</name>
    <dbReference type="NCBI Taxonomy" id="1802622"/>
    <lineage>
        <taxon>Bacteria</taxon>
        <taxon>Katanobacteria</taxon>
    </lineage>
</organism>
<protein>
    <submittedName>
        <fullName evidence="2">Uncharacterized protein</fullName>
    </submittedName>
</protein>
<gene>
    <name evidence="2" type="ORF">A3A69_01655</name>
</gene>